<dbReference type="SUPFAM" id="SSF88723">
    <property type="entry name" value="PIN domain-like"/>
    <property type="match status" value="1"/>
</dbReference>
<dbReference type="EMBL" id="FORI01000010">
    <property type="protein sequence ID" value="SFI99128.1"/>
    <property type="molecule type" value="Genomic_DNA"/>
</dbReference>
<organism evidence="2 3">
    <name type="scientific">Treponema bryantii</name>
    <dbReference type="NCBI Taxonomy" id="163"/>
    <lineage>
        <taxon>Bacteria</taxon>
        <taxon>Pseudomonadati</taxon>
        <taxon>Spirochaetota</taxon>
        <taxon>Spirochaetia</taxon>
        <taxon>Spirochaetales</taxon>
        <taxon>Treponemataceae</taxon>
        <taxon>Treponema</taxon>
    </lineage>
</organism>
<dbReference type="OrthoDB" id="1494007at2"/>
<dbReference type="InterPro" id="IPR051619">
    <property type="entry name" value="TypeII_TA_RNase_PINc/VapC"/>
</dbReference>
<dbReference type="InterPro" id="IPR029060">
    <property type="entry name" value="PIN-like_dom_sf"/>
</dbReference>
<dbReference type="PANTHER" id="PTHR35901:SF1">
    <property type="entry name" value="EXONUCLEASE VAPC9"/>
    <property type="match status" value="1"/>
</dbReference>
<reference evidence="3" key="1">
    <citation type="submission" date="2016-10" db="EMBL/GenBank/DDBJ databases">
        <authorList>
            <person name="Varghese N."/>
            <person name="Submissions S."/>
        </authorList>
    </citation>
    <scope>NUCLEOTIDE SEQUENCE [LARGE SCALE GENOMIC DNA]</scope>
    <source>
        <strain evidence="3">XBD1002</strain>
    </source>
</reference>
<dbReference type="Proteomes" id="UP000182737">
    <property type="component" value="Unassembled WGS sequence"/>
</dbReference>
<proteinExistence type="predicted"/>
<evidence type="ECO:0000256" key="1">
    <source>
        <dbReference type="ARBA" id="ARBA00022842"/>
    </source>
</evidence>
<accession>A0A1I3MQ38</accession>
<gene>
    <name evidence="2" type="ORF">SAMN04487775_11041</name>
</gene>
<dbReference type="CDD" id="cd09873">
    <property type="entry name" value="PIN_Pae0151-like"/>
    <property type="match status" value="1"/>
</dbReference>
<dbReference type="RefSeq" id="WP_074933117.1">
    <property type="nucleotide sequence ID" value="NZ_FORI01000010.1"/>
</dbReference>
<name>A0A1I3MQ38_9SPIR</name>
<evidence type="ECO:0000313" key="3">
    <source>
        <dbReference type="Proteomes" id="UP000182737"/>
    </source>
</evidence>
<keyword evidence="3" id="KW-1185">Reference proteome</keyword>
<keyword evidence="1" id="KW-0460">Magnesium</keyword>
<dbReference type="AlphaFoldDB" id="A0A1I3MQ38"/>
<dbReference type="InterPro" id="IPR044153">
    <property type="entry name" value="PIN_Pae0151-like"/>
</dbReference>
<evidence type="ECO:0000313" key="2">
    <source>
        <dbReference type="EMBL" id="SFI99128.1"/>
    </source>
</evidence>
<dbReference type="PANTHER" id="PTHR35901">
    <property type="entry name" value="RIBONUCLEASE VAPC3"/>
    <property type="match status" value="1"/>
</dbReference>
<protein>
    <submittedName>
        <fullName evidence="2">Predicted nucleic acid-binding protein, contains PIN domain</fullName>
    </submittedName>
</protein>
<sequence length="129" mass="14157">MSEIIIDSVCILEFLLNRKSKEVVQNTVGKSRLLAPDCLPCEIGNAVSKLIKKSLITVVDGVAVYHELARIPIRFIEPDIPSSIVIAGESGCSAYEAYYISLAKQLSLPLFTMNENMKEIAISRGVKCL</sequence>
<dbReference type="Gene3D" id="3.40.50.1010">
    <property type="entry name" value="5'-nuclease"/>
    <property type="match status" value="1"/>
</dbReference>